<gene>
    <name evidence="2" type="ORF">CORC01_13329</name>
</gene>
<keyword evidence="1" id="KW-0732">Signal</keyword>
<sequence length="510" mass="56332">MKFTALATSPLLFASASVATAVSLPVPQAPSNNPQGIPQGADFHQEHNDCAYFTIGTFDTSFSEFSVSLVDEPVDGHLVNGFCLNRSSGLVQDSQRNNCIFDDKLESLSCSGAVAGTTKFRLGIRQPPTVNYIKRSEAPQMTPCTSLLRNVCLDIVKDQYAWCFHNPADSDCYKFKFCPWRLKMDPEYGLISRDKFNPVSPSITPKCQGNWRAPSNPSLPAWFQYLRWCRDHPESDRCPYLPWFLNPKTVHSDNAFNNAIDFIWCQVLGQCQNSNSSTLTPPKVVQLIQDGLEHFCTRHPPSCVLIPSVMEVVLSSMEVTADVWRLYEAILTGSSLGDFNRPTIPKLPQASHAALAPSEHSNDQGGHAVIKDALQSATLEFICEEICSPLCDYIPSVMTIISSILEGDADLQQLAVAFRQHLTSLTPTDVSALTEGAEDVFDIFATTPSKLGELVNALETDFERIGLHGTWKLLRAGLSVYFNLTPSDETKLFQALGDIIARFHPLSTSN</sequence>
<dbReference type="GeneID" id="34566456"/>
<dbReference type="AlphaFoldDB" id="A0A1G4AQQ5"/>
<evidence type="ECO:0000313" key="3">
    <source>
        <dbReference type="Proteomes" id="UP000176998"/>
    </source>
</evidence>
<evidence type="ECO:0000313" key="2">
    <source>
        <dbReference type="EMBL" id="OHE91352.1"/>
    </source>
</evidence>
<organism evidence="2 3">
    <name type="scientific">Colletotrichum orchidophilum</name>
    <dbReference type="NCBI Taxonomy" id="1209926"/>
    <lineage>
        <taxon>Eukaryota</taxon>
        <taxon>Fungi</taxon>
        <taxon>Dikarya</taxon>
        <taxon>Ascomycota</taxon>
        <taxon>Pezizomycotina</taxon>
        <taxon>Sordariomycetes</taxon>
        <taxon>Hypocreomycetidae</taxon>
        <taxon>Glomerellales</taxon>
        <taxon>Glomerellaceae</taxon>
        <taxon>Colletotrichum</taxon>
    </lineage>
</organism>
<proteinExistence type="predicted"/>
<accession>A0A1G4AQQ5</accession>
<dbReference type="OrthoDB" id="4815454at2759"/>
<dbReference type="RefSeq" id="XP_022468525.1">
    <property type="nucleotide sequence ID" value="XM_022624946.1"/>
</dbReference>
<evidence type="ECO:0000256" key="1">
    <source>
        <dbReference type="SAM" id="SignalP"/>
    </source>
</evidence>
<keyword evidence="3" id="KW-1185">Reference proteome</keyword>
<protein>
    <submittedName>
        <fullName evidence="2">Uncharacterized protein</fullName>
    </submittedName>
</protein>
<dbReference type="Proteomes" id="UP000176998">
    <property type="component" value="Unassembled WGS sequence"/>
</dbReference>
<dbReference type="EMBL" id="MJBS01000188">
    <property type="protein sequence ID" value="OHE91352.1"/>
    <property type="molecule type" value="Genomic_DNA"/>
</dbReference>
<feature type="chain" id="PRO_5009601992" evidence="1">
    <location>
        <begin position="22"/>
        <end position="510"/>
    </location>
</feature>
<feature type="signal peptide" evidence="1">
    <location>
        <begin position="1"/>
        <end position="21"/>
    </location>
</feature>
<name>A0A1G4AQQ5_9PEZI</name>
<reference evidence="2" key="1">
    <citation type="submission" date="2016-09" db="EMBL/GenBank/DDBJ databases">
        <authorList>
            <person name="Capua I."/>
            <person name="De Benedictis P."/>
            <person name="Joannis T."/>
            <person name="Lombin L.H."/>
            <person name="Cattoli G."/>
        </authorList>
    </citation>
    <scope>NUCLEOTIDE SEQUENCE [LARGE SCALE GENOMIC DNA]</scope>
    <source>
        <strain evidence="2">IMI 309357</strain>
    </source>
</reference>
<comment type="caution">
    <text evidence="2">The sequence shown here is derived from an EMBL/GenBank/DDBJ whole genome shotgun (WGS) entry which is preliminary data.</text>
</comment>